<name>B9XDY5_PEDPL</name>
<comment type="caution">
    <text evidence="1">The sequence shown here is derived from an EMBL/GenBank/DDBJ whole genome shotgun (WGS) entry which is preliminary data.</text>
</comment>
<evidence type="ECO:0000313" key="2">
    <source>
        <dbReference type="Proteomes" id="UP000003688"/>
    </source>
</evidence>
<protein>
    <submittedName>
        <fullName evidence="1">Uncharacterized protein</fullName>
    </submittedName>
</protein>
<dbReference type="AlphaFoldDB" id="B9XDY5"/>
<dbReference type="Proteomes" id="UP000003688">
    <property type="component" value="Unassembled WGS sequence"/>
</dbReference>
<evidence type="ECO:0000313" key="1">
    <source>
        <dbReference type="EMBL" id="EEF61876.1"/>
    </source>
</evidence>
<proteinExistence type="predicted"/>
<dbReference type="EMBL" id="ABOX02000007">
    <property type="protein sequence ID" value="EEF61876.1"/>
    <property type="molecule type" value="Genomic_DNA"/>
</dbReference>
<keyword evidence="2" id="KW-1185">Reference proteome</keyword>
<organism evidence="1 2">
    <name type="scientific">Pedosphaera parvula (strain Ellin514)</name>
    <dbReference type="NCBI Taxonomy" id="320771"/>
    <lineage>
        <taxon>Bacteria</taxon>
        <taxon>Pseudomonadati</taxon>
        <taxon>Verrucomicrobiota</taxon>
        <taxon>Pedosphaerae</taxon>
        <taxon>Pedosphaerales</taxon>
        <taxon>Pedosphaeraceae</taxon>
        <taxon>Pedosphaera</taxon>
    </lineage>
</organism>
<sequence length="61" mass="7062">MKQAYCPLIIHSNWIGHYFPLRDYRPAMLLDSAFFVIGYSLKVDWKDATLPLLHGSLPMIP</sequence>
<gene>
    <name evidence="1" type="ORF">Cflav_PD4539</name>
</gene>
<dbReference type="STRING" id="320771.Cflav_PD4539"/>
<reference evidence="1 2" key="1">
    <citation type="journal article" date="2011" name="J. Bacteriol.">
        <title>Genome sequence of 'Pedosphaera parvula' Ellin514, an aerobic Verrucomicrobial isolate from pasture soil.</title>
        <authorList>
            <person name="Kant R."/>
            <person name="van Passel M.W."/>
            <person name="Sangwan P."/>
            <person name="Palva A."/>
            <person name="Lucas S."/>
            <person name="Copeland A."/>
            <person name="Lapidus A."/>
            <person name="Glavina Del Rio T."/>
            <person name="Dalin E."/>
            <person name="Tice H."/>
            <person name="Bruce D."/>
            <person name="Goodwin L."/>
            <person name="Pitluck S."/>
            <person name="Chertkov O."/>
            <person name="Larimer F.W."/>
            <person name="Land M.L."/>
            <person name="Hauser L."/>
            <person name="Brettin T.S."/>
            <person name="Detter J.C."/>
            <person name="Han S."/>
            <person name="de Vos W.M."/>
            <person name="Janssen P.H."/>
            <person name="Smidt H."/>
        </authorList>
    </citation>
    <scope>NUCLEOTIDE SEQUENCE [LARGE SCALE GENOMIC DNA]</scope>
    <source>
        <strain evidence="1 2">Ellin514</strain>
    </source>
</reference>
<accession>B9XDY5</accession>